<feature type="domain" description="Spore protein YkvP/CgeB glycosyl transferase-like" evidence="3">
    <location>
        <begin position="1067"/>
        <end position="1171"/>
    </location>
</feature>
<evidence type="ECO:0000259" key="2">
    <source>
        <dbReference type="Pfam" id="PF00535"/>
    </source>
</evidence>
<dbReference type="Pfam" id="PF00535">
    <property type="entry name" value="Glycos_transf_2"/>
    <property type="match status" value="1"/>
</dbReference>
<accession>A0A379KL06</accession>
<dbReference type="RefSeq" id="WP_046785372.1">
    <property type="nucleotide sequence ID" value="NZ_JBFOKL010000033.1"/>
</dbReference>
<evidence type="ECO:0000313" key="4">
    <source>
        <dbReference type="EMBL" id="SUD68722.1"/>
    </source>
</evidence>
<dbReference type="InterPro" id="IPR050834">
    <property type="entry name" value="Glycosyltransf_2"/>
</dbReference>
<name>A0A379KL06_PSEPU</name>
<dbReference type="GO" id="GO:0016740">
    <property type="term" value="F:transferase activity"/>
    <property type="evidence" value="ECO:0007669"/>
    <property type="project" value="UniProtKB-KW"/>
</dbReference>
<reference evidence="4 5" key="1">
    <citation type="submission" date="2018-06" db="EMBL/GenBank/DDBJ databases">
        <authorList>
            <consortium name="Pathogen Informatics"/>
            <person name="Doyle S."/>
        </authorList>
    </citation>
    <scope>NUCLEOTIDE SEQUENCE [LARGE SCALE GENOMIC DNA]</scope>
    <source>
        <strain evidence="4 5">NCTC7914</strain>
    </source>
</reference>
<dbReference type="EMBL" id="UGUY01000001">
    <property type="protein sequence ID" value="SUD68722.1"/>
    <property type="molecule type" value="Genomic_DNA"/>
</dbReference>
<dbReference type="Proteomes" id="UP000254602">
    <property type="component" value="Unassembled WGS sequence"/>
</dbReference>
<dbReference type="InterPro" id="IPR001173">
    <property type="entry name" value="Glyco_trans_2-like"/>
</dbReference>
<dbReference type="SUPFAM" id="SSF53448">
    <property type="entry name" value="Nucleotide-diphospho-sugar transferases"/>
    <property type="match status" value="3"/>
</dbReference>
<dbReference type="InterPro" id="IPR055259">
    <property type="entry name" value="YkvP/CgeB_Glyco_trans-like"/>
</dbReference>
<keyword evidence="1" id="KW-0472">Membrane</keyword>
<protein>
    <submittedName>
        <fullName evidence="4">Group 2 family glycosyltransferase</fullName>
    </submittedName>
</protein>
<keyword evidence="1" id="KW-1003">Cell membrane</keyword>
<dbReference type="Pfam" id="PF13641">
    <property type="entry name" value="Glyco_tranf_2_3"/>
    <property type="match status" value="1"/>
</dbReference>
<dbReference type="SUPFAM" id="SSF53756">
    <property type="entry name" value="UDP-Glycosyltransferase/glycogen phosphorylase"/>
    <property type="match status" value="1"/>
</dbReference>
<proteinExistence type="predicted"/>
<sequence length="1188" mass="131288">MNAQPLVSIVIPAFNPRFFAIALQSAVGQSYEPLEVVVCDDSEGDEIEAIVRSVQEQSGRPVSYMRNLHRLGFVGNVVQAVQMASGELVKVLCDDDRLMPACVASQATMLAENPQVSLALAQRMFVDENNYVLPMRLANARFVDADTLFDGNDILSVLSDNPANFLGNFSAAMIRREQALNLLSALTQDAQGFVALLDMALFCCLMRAGQLALSGDVLAVERLHSERLSKQSVVAASLALEWSWLRQMLEQRGGEQAPAQGWVRYRQLSDAALIPGQWQEMNLVLLLGNWQNTMHCRIGSESESYAELYQAWMDERQLSAAQLKRLPRTYMSWPCRPRIAVLVLDLEGRLDELSQTLSSVQSQCYAAQDCVVLSDIEGCVWSGTTQHPLEGDWVSQVNQVVTALGDSDWIYLLQAGDRLVDSALLLLAERIAVMPGLGCIYSDEDAWVDGALCEPIFKPDFNIDLMRSYPYIGRTLAFDRAAFIAFDGLDPRFADLAAHDLLWRLVESKGPQVVEHIAEIQVHSTLGYAQWMSQASVIAQSECVVHGHLNRLGIAHHVRHDELPVLNRIDYQHAQQPLVTLLVSCDQPLEILQRCVMSVMEHTAYSRYELVLVAPGEVDPDVDSWLQAMAEIGGALLRVLRLGDVADVGQMINEAGAVARGEYLLLLSAGLQVCEGQWLGELLNHAQRPEVAIVGAKVVDVHDRVVHAGLVLGGSGGVGLVCAGEDGQSRGYLQRLQVAQNWSAVAGDCLMVRKSVFEALDGLDLAQFSMGLGAVDLCLRSRNLGYLVVWTPYACLRAIGSVSAEPHAGATFAQQSAFFERWRALVVRDPAYNPNLGLGRVNFSLDPSHQGSWDPFCARTLPSVLALPVNASAVGGYRVTEPFSRLEAAGRIVGKVSYESPDTVQLARMNPDIIVVQLRHNEGSVGDIERLAKYSNARRIYEIDDYVLKAPKKNKHARNKPADIEQHLRRGIGLCDRVVVTTQALADALASMHSDFRVVPNMLNPQVWGGLKSERATASKPRVGWGGGTSHTGDLDIIAETVRLLADEVHWVFFGMCPDELRPYMHEFHPPVALADYPAKLASLNLDLALAPLEYHIFNDCKSNLRLLEYGACGYPVICTDTEAYRGYLPCTRVYSNSTKEWVEAIRSHLADPAASYRMGDELRDAVLRDFVLRDDNLRHWEWGWLAD</sequence>
<keyword evidence="1" id="KW-0997">Cell inner membrane</keyword>
<evidence type="ECO:0000259" key="3">
    <source>
        <dbReference type="Pfam" id="PF13524"/>
    </source>
</evidence>
<dbReference type="Gene3D" id="3.40.50.2000">
    <property type="entry name" value="Glycogen Phosphorylase B"/>
    <property type="match status" value="1"/>
</dbReference>
<organism evidence="4 5">
    <name type="scientific">Pseudomonas putida</name>
    <name type="common">Arthrobacter siderocapsulatus</name>
    <dbReference type="NCBI Taxonomy" id="303"/>
    <lineage>
        <taxon>Bacteria</taxon>
        <taxon>Pseudomonadati</taxon>
        <taxon>Pseudomonadota</taxon>
        <taxon>Gammaproteobacteria</taxon>
        <taxon>Pseudomonadales</taxon>
        <taxon>Pseudomonadaceae</taxon>
        <taxon>Pseudomonas</taxon>
    </lineage>
</organism>
<dbReference type="AlphaFoldDB" id="A0A379KL06"/>
<dbReference type="Gene3D" id="3.90.550.10">
    <property type="entry name" value="Spore Coat Polysaccharide Biosynthesis Protein SpsA, Chain A"/>
    <property type="match status" value="3"/>
</dbReference>
<dbReference type="Pfam" id="PF13524">
    <property type="entry name" value="Glyco_trans_1_2"/>
    <property type="match status" value="1"/>
</dbReference>
<evidence type="ECO:0000313" key="5">
    <source>
        <dbReference type="Proteomes" id="UP000254602"/>
    </source>
</evidence>
<dbReference type="PANTHER" id="PTHR43685:SF2">
    <property type="entry name" value="GLYCOSYLTRANSFERASE 2-LIKE DOMAIN-CONTAINING PROTEIN"/>
    <property type="match status" value="1"/>
</dbReference>
<dbReference type="InterPro" id="IPR029044">
    <property type="entry name" value="Nucleotide-diphossugar_trans"/>
</dbReference>
<dbReference type="PANTHER" id="PTHR43685">
    <property type="entry name" value="GLYCOSYLTRANSFERASE"/>
    <property type="match status" value="1"/>
</dbReference>
<evidence type="ECO:0000256" key="1">
    <source>
        <dbReference type="ARBA" id="ARBA00022519"/>
    </source>
</evidence>
<feature type="domain" description="Glycosyltransferase 2-like" evidence="2">
    <location>
        <begin position="8"/>
        <end position="153"/>
    </location>
</feature>
<dbReference type="CDD" id="cd00761">
    <property type="entry name" value="Glyco_tranf_GTA_type"/>
    <property type="match status" value="1"/>
</dbReference>
<keyword evidence="4" id="KW-0808">Transferase</keyword>
<gene>
    <name evidence="4" type="ORF">NCTC7914_02845</name>
</gene>